<dbReference type="PANTHER" id="PTHR30404">
    <property type="entry name" value="N-ACETYLMURAMOYL-L-ALANINE AMIDASE"/>
    <property type="match status" value="1"/>
</dbReference>
<dbReference type="RefSeq" id="WP_091456865.1">
    <property type="nucleotide sequence ID" value="NZ_FMZZ01000020.1"/>
</dbReference>
<protein>
    <submittedName>
        <fullName evidence="5">N-acetylmuramoyl-L-alanine amidase</fullName>
    </submittedName>
</protein>
<name>A0A1G6Y8U7_9PSEU</name>
<evidence type="ECO:0000256" key="1">
    <source>
        <dbReference type="ARBA" id="ARBA00022801"/>
    </source>
</evidence>
<dbReference type="GO" id="GO:0008745">
    <property type="term" value="F:N-acetylmuramoyl-L-alanine amidase activity"/>
    <property type="evidence" value="ECO:0007669"/>
    <property type="project" value="InterPro"/>
</dbReference>
<dbReference type="AlphaFoldDB" id="A0A1G6Y8U7"/>
<feature type="chain" id="PRO_5038530019" evidence="3">
    <location>
        <begin position="24"/>
        <end position="276"/>
    </location>
</feature>
<dbReference type="Pfam" id="PF01520">
    <property type="entry name" value="Amidase_3"/>
    <property type="match status" value="1"/>
</dbReference>
<gene>
    <name evidence="5" type="ORF">SAMN05216174_12053</name>
</gene>
<dbReference type="InterPro" id="IPR002508">
    <property type="entry name" value="MurNAc-LAA_cat"/>
</dbReference>
<dbReference type="OrthoDB" id="3268878at2"/>
<dbReference type="CDD" id="cd02696">
    <property type="entry name" value="MurNAc-LAA"/>
    <property type="match status" value="1"/>
</dbReference>
<dbReference type="SUPFAM" id="SSF53187">
    <property type="entry name" value="Zn-dependent exopeptidases"/>
    <property type="match status" value="1"/>
</dbReference>
<sequence length="276" mass="28115">MLTRRAAGLAVACAIAAVTSACGGATTPPAGVDARVTAVAESPRQSPAAASPAPSRAQGISTGRTVVLDPGHNGGNAAHPAEINKRISAGRGLIKQCNTTGTATADGYPEHAFNWDLAGRVRDLLTARGVRVVMTRQDDTGVGPCVDRRAAIGNESGAAAVVSLHADGAETTRAHGFHIAYSAPPLNDAQGEPSLRLAEALRGAMRAAGLVTATYIGSDGLDQRDDLAGLNLSTQPVVLVECGNMRNPEEAARMSSPAGRQHYAEAIANGILAFLG</sequence>
<evidence type="ECO:0000313" key="5">
    <source>
        <dbReference type="EMBL" id="SDD86006.1"/>
    </source>
</evidence>
<dbReference type="SMART" id="SM00646">
    <property type="entry name" value="Ami_3"/>
    <property type="match status" value="1"/>
</dbReference>
<dbReference type="PROSITE" id="PS51257">
    <property type="entry name" value="PROKAR_LIPOPROTEIN"/>
    <property type="match status" value="1"/>
</dbReference>
<evidence type="ECO:0000313" key="6">
    <source>
        <dbReference type="Proteomes" id="UP000199501"/>
    </source>
</evidence>
<dbReference type="EMBL" id="FMZZ01000020">
    <property type="protein sequence ID" value="SDD86006.1"/>
    <property type="molecule type" value="Genomic_DNA"/>
</dbReference>
<dbReference type="InterPro" id="IPR050695">
    <property type="entry name" value="N-acetylmuramoyl_amidase_3"/>
</dbReference>
<keyword evidence="1" id="KW-0378">Hydrolase</keyword>
<feature type="domain" description="MurNAc-LAA" evidence="4">
    <location>
        <begin position="150"/>
        <end position="272"/>
    </location>
</feature>
<dbReference type="STRING" id="1271860.SAMN05216174_12053"/>
<feature type="region of interest" description="Disordered" evidence="2">
    <location>
        <begin position="39"/>
        <end position="79"/>
    </location>
</feature>
<dbReference type="PANTHER" id="PTHR30404:SF0">
    <property type="entry name" value="N-ACETYLMURAMOYL-L-ALANINE AMIDASE AMIC"/>
    <property type="match status" value="1"/>
</dbReference>
<proteinExistence type="predicted"/>
<evidence type="ECO:0000256" key="2">
    <source>
        <dbReference type="SAM" id="MobiDB-lite"/>
    </source>
</evidence>
<dbReference type="GO" id="GO:0009253">
    <property type="term" value="P:peptidoglycan catabolic process"/>
    <property type="evidence" value="ECO:0007669"/>
    <property type="project" value="InterPro"/>
</dbReference>
<evidence type="ECO:0000256" key="3">
    <source>
        <dbReference type="SAM" id="SignalP"/>
    </source>
</evidence>
<dbReference type="GO" id="GO:0030288">
    <property type="term" value="C:outer membrane-bounded periplasmic space"/>
    <property type="evidence" value="ECO:0007669"/>
    <property type="project" value="TreeGrafter"/>
</dbReference>
<dbReference type="Gene3D" id="3.40.630.40">
    <property type="entry name" value="Zn-dependent exopeptidases"/>
    <property type="match status" value="1"/>
</dbReference>
<keyword evidence="6" id="KW-1185">Reference proteome</keyword>
<organism evidence="5 6">
    <name type="scientific">Actinokineospora iranica</name>
    <dbReference type="NCBI Taxonomy" id="1271860"/>
    <lineage>
        <taxon>Bacteria</taxon>
        <taxon>Bacillati</taxon>
        <taxon>Actinomycetota</taxon>
        <taxon>Actinomycetes</taxon>
        <taxon>Pseudonocardiales</taxon>
        <taxon>Pseudonocardiaceae</taxon>
        <taxon>Actinokineospora</taxon>
    </lineage>
</organism>
<accession>A0A1G6Y8U7</accession>
<keyword evidence="3" id="KW-0732">Signal</keyword>
<feature type="compositionally biased region" description="Low complexity" evidence="2">
    <location>
        <begin position="42"/>
        <end position="58"/>
    </location>
</feature>
<reference evidence="6" key="1">
    <citation type="submission" date="2016-10" db="EMBL/GenBank/DDBJ databases">
        <authorList>
            <person name="Varghese N."/>
            <person name="Submissions S."/>
        </authorList>
    </citation>
    <scope>NUCLEOTIDE SEQUENCE [LARGE SCALE GENOMIC DNA]</scope>
    <source>
        <strain evidence="6">IBRC-M 10403</strain>
    </source>
</reference>
<evidence type="ECO:0000259" key="4">
    <source>
        <dbReference type="SMART" id="SM00646"/>
    </source>
</evidence>
<dbReference type="Proteomes" id="UP000199501">
    <property type="component" value="Unassembled WGS sequence"/>
</dbReference>
<feature type="signal peptide" evidence="3">
    <location>
        <begin position="1"/>
        <end position="23"/>
    </location>
</feature>